<keyword evidence="2" id="KW-1185">Reference proteome</keyword>
<name>A0ABS2N247_9BACI</name>
<dbReference type="InterPro" id="IPR025573">
    <property type="entry name" value="YwpF"/>
</dbReference>
<comment type="caution">
    <text evidence="1">The sequence shown here is derived from an EMBL/GenBank/DDBJ whole genome shotgun (WGS) entry which is preliminary data.</text>
</comment>
<sequence length="139" mass="16343">MKYLKTFKLISLDLLEEGNEEIVVTNIPLLDGLIIDREDEKSQWVLEGVLDRSYQRYFEKFKKKNEQLMLQAKITKESNQPATFMCSIMGINEMDDHINILFIGNLIDRKKGQIERTLKLLIDEGFQGEELLDEFKDRV</sequence>
<accession>A0ABS2N247</accession>
<organism evidence="1 2">
    <name type="scientific">Aquibacillus albus</name>
    <dbReference type="NCBI Taxonomy" id="1168171"/>
    <lineage>
        <taxon>Bacteria</taxon>
        <taxon>Bacillati</taxon>
        <taxon>Bacillota</taxon>
        <taxon>Bacilli</taxon>
        <taxon>Bacillales</taxon>
        <taxon>Bacillaceae</taxon>
        <taxon>Aquibacillus</taxon>
    </lineage>
</organism>
<evidence type="ECO:0000313" key="1">
    <source>
        <dbReference type="EMBL" id="MBM7572197.1"/>
    </source>
</evidence>
<evidence type="ECO:0008006" key="3">
    <source>
        <dbReference type="Google" id="ProtNLM"/>
    </source>
</evidence>
<dbReference type="RefSeq" id="WP_338024307.1">
    <property type="nucleotide sequence ID" value="NZ_JAFBDR010000015.1"/>
</dbReference>
<dbReference type="Proteomes" id="UP001296943">
    <property type="component" value="Unassembled WGS sequence"/>
</dbReference>
<dbReference type="Pfam" id="PF14183">
    <property type="entry name" value="YwpF"/>
    <property type="match status" value="1"/>
</dbReference>
<evidence type="ECO:0000313" key="2">
    <source>
        <dbReference type="Proteomes" id="UP001296943"/>
    </source>
</evidence>
<dbReference type="EMBL" id="JAFBDR010000015">
    <property type="protein sequence ID" value="MBM7572197.1"/>
    <property type="molecule type" value="Genomic_DNA"/>
</dbReference>
<proteinExistence type="predicted"/>
<gene>
    <name evidence="1" type="ORF">JOC48_002700</name>
</gene>
<protein>
    <recommendedName>
        <fullName evidence="3">YwpF-like protein</fullName>
    </recommendedName>
</protein>
<reference evidence="1 2" key="1">
    <citation type="submission" date="2021-01" db="EMBL/GenBank/DDBJ databases">
        <title>Genomic Encyclopedia of Type Strains, Phase IV (KMG-IV): sequencing the most valuable type-strain genomes for metagenomic binning, comparative biology and taxonomic classification.</title>
        <authorList>
            <person name="Goeker M."/>
        </authorList>
    </citation>
    <scope>NUCLEOTIDE SEQUENCE [LARGE SCALE GENOMIC DNA]</scope>
    <source>
        <strain evidence="1 2">DSM 23711</strain>
    </source>
</reference>